<dbReference type="AlphaFoldDB" id="A0AAI8CJD7"/>
<reference evidence="2" key="1">
    <citation type="submission" date="2016-03" db="EMBL/GenBank/DDBJ databases">
        <title>Flavobacterium columnare strain B185, complete genome.</title>
        <authorList>
            <person name="Sundberg L.-R."/>
            <person name="Papponen P."/>
            <person name="Laanto E."/>
        </authorList>
    </citation>
    <scope>NUCLEOTIDE SEQUENCE [LARGE SCALE GENOMIC DNA]</scope>
    <source>
        <strain evidence="2">B185</strain>
    </source>
</reference>
<sequence>MVSLTKINMSTIENDVLIFFKKSVSNKLTLSSNLTDFCKYEDDAFYLFREFFEKFKIEKGNLNVDKYFYAQPSFLDFIRFKKIVKEDKPKITIEHLIKVAEKKEWFDPPTEERQ</sequence>
<organism evidence="1 2">
    <name type="scientific">Flavobacterium columnare</name>
    <dbReference type="NCBI Taxonomy" id="996"/>
    <lineage>
        <taxon>Bacteria</taxon>
        <taxon>Pseudomonadati</taxon>
        <taxon>Bacteroidota</taxon>
        <taxon>Flavobacteriia</taxon>
        <taxon>Flavobacteriales</taxon>
        <taxon>Flavobacteriaceae</taxon>
        <taxon>Flavobacterium</taxon>
    </lineage>
</organism>
<name>A0AAI8CJD7_9FLAO</name>
<proteinExistence type="predicted"/>
<reference evidence="1 2" key="2">
    <citation type="submission" date="2019-05" db="EMBL/GenBank/DDBJ databases">
        <authorList>
            <person name="Ravantti J.J."/>
        </authorList>
    </citation>
    <scope>NUCLEOTIDE SEQUENCE [LARGE SCALE GENOMIC DNA]</scope>
    <source>
        <strain evidence="1 2">B185</strain>
    </source>
</reference>
<evidence type="ECO:0000313" key="2">
    <source>
        <dbReference type="Proteomes" id="UP000304840"/>
    </source>
</evidence>
<protein>
    <submittedName>
        <fullName evidence="1">DUF1493 family protein</fullName>
    </submittedName>
</protein>
<evidence type="ECO:0000313" key="1">
    <source>
        <dbReference type="EMBL" id="AMO21131.1"/>
    </source>
</evidence>
<accession>A0AAI8CJD7</accession>
<dbReference type="Proteomes" id="UP000304840">
    <property type="component" value="Chromosome"/>
</dbReference>
<gene>
    <name evidence="1" type="ORF">UN65_13035</name>
</gene>
<dbReference type="InterPro" id="IPR010862">
    <property type="entry name" value="DUF1493"/>
</dbReference>
<dbReference type="Pfam" id="PF07377">
    <property type="entry name" value="DUF1493"/>
    <property type="match status" value="1"/>
</dbReference>
<dbReference type="EMBL" id="CP010992">
    <property type="protein sequence ID" value="AMO21131.1"/>
    <property type="molecule type" value="Genomic_DNA"/>
</dbReference>